<dbReference type="GO" id="GO:0008270">
    <property type="term" value="F:zinc ion binding"/>
    <property type="evidence" value="ECO:0007669"/>
    <property type="project" value="InterPro"/>
</dbReference>
<accession>A0A9N9BD05</accession>
<dbReference type="SUPFAM" id="SSF51735">
    <property type="entry name" value="NAD(P)-binding Rossmann-fold domains"/>
    <property type="match status" value="1"/>
</dbReference>
<evidence type="ECO:0000259" key="6">
    <source>
        <dbReference type="Pfam" id="PF00107"/>
    </source>
</evidence>
<evidence type="ECO:0000256" key="1">
    <source>
        <dbReference type="ARBA" id="ARBA00001947"/>
    </source>
</evidence>
<dbReference type="Pfam" id="PF08240">
    <property type="entry name" value="ADH_N"/>
    <property type="match status" value="1"/>
</dbReference>
<comment type="similarity">
    <text evidence="5">Belongs to the zinc-containing alcohol dehydrogenase family.</text>
</comment>
<dbReference type="InterPro" id="IPR002328">
    <property type="entry name" value="ADH_Zn_CS"/>
</dbReference>
<dbReference type="InterPro" id="IPR013149">
    <property type="entry name" value="ADH-like_C"/>
</dbReference>
<dbReference type="InterPro" id="IPR011032">
    <property type="entry name" value="GroES-like_sf"/>
</dbReference>
<evidence type="ECO:0000313" key="9">
    <source>
        <dbReference type="Proteomes" id="UP000789508"/>
    </source>
</evidence>
<comment type="cofactor">
    <cofactor evidence="1 5">
        <name>Zn(2+)</name>
        <dbReference type="ChEBI" id="CHEBI:29105"/>
    </cofactor>
</comment>
<dbReference type="CDD" id="cd08284">
    <property type="entry name" value="FDH_like_2"/>
    <property type="match status" value="1"/>
</dbReference>
<keyword evidence="3 5" id="KW-0862">Zinc</keyword>
<evidence type="ECO:0000256" key="2">
    <source>
        <dbReference type="ARBA" id="ARBA00022723"/>
    </source>
</evidence>
<dbReference type="Proteomes" id="UP000789508">
    <property type="component" value="Unassembled WGS sequence"/>
</dbReference>
<evidence type="ECO:0000259" key="7">
    <source>
        <dbReference type="Pfam" id="PF08240"/>
    </source>
</evidence>
<keyword evidence="9" id="KW-1185">Reference proteome</keyword>
<sequence>MEAVTYQEPYAIVVRRVPLPELIEPTDVIVKVIVSGLCGSDLHVYRGHQEGLDKGTIMGHEFVGIVDKKGLDVKNFEIGDRVLSPFTTNCGECFYCIRGVTCRCEKGKLYGWIVNGDGIHGAQTEYVRVPLADSTLVKCPEEISNIEALLAGDVLSTGLFCAENGIGNLSVIEREQSVIVVLGCGPVGLMSIVSATYLGAKNVLAVDNIDERLQLAKEYGAKTVINFSSEDVYEKIKSVTDTRGADVVLEVVGNNKALELAFKIIRPAGIISSVGVHTSKVFPFSPKNGYDKNLTYKSGRCPVRHMINKSLPLLVTKKYNVEKIVSHRFKLRDAVHGYTIFEKKLEGCIKVIFENDV</sequence>
<proteinExistence type="inferred from homology"/>
<dbReference type="InterPro" id="IPR013154">
    <property type="entry name" value="ADH-like_N"/>
</dbReference>
<evidence type="ECO:0000256" key="3">
    <source>
        <dbReference type="ARBA" id="ARBA00022833"/>
    </source>
</evidence>
<dbReference type="OrthoDB" id="3941538at2759"/>
<dbReference type="GO" id="GO:0016491">
    <property type="term" value="F:oxidoreductase activity"/>
    <property type="evidence" value="ECO:0007669"/>
    <property type="project" value="UniProtKB-KW"/>
</dbReference>
<keyword evidence="2 5" id="KW-0479">Metal-binding</keyword>
<keyword evidence="4" id="KW-0560">Oxidoreductase</keyword>
<gene>
    <name evidence="8" type="ORF">ALEPTO_LOCUS6277</name>
</gene>
<dbReference type="Gene3D" id="3.40.50.720">
    <property type="entry name" value="NAD(P)-binding Rossmann-like Domain"/>
    <property type="match status" value="1"/>
</dbReference>
<dbReference type="Gene3D" id="3.90.180.10">
    <property type="entry name" value="Medium-chain alcohol dehydrogenases, catalytic domain"/>
    <property type="match status" value="1"/>
</dbReference>
<dbReference type="PANTHER" id="PTHR42813:SF2">
    <property type="entry name" value="DEHYDROGENASE, ZINC-CONTAINING, PUTATIVE (AFU_ORTHOLOGUE AFUA_2G02810)-RELATED"/>
    <property type="match status" value="1"/>
</dbReference>
<dbReference type="SUPFAM" id="SSF50129">
    <property type="entry name" value="GroES-like"/>
    <property type="match status" value="1"/>
</dbReference>
<reference evidence="8" key="1">
    <citation type="submission" date="2021-06" db="EMBL/GenBank/DDBJ databases">
        <authorList>
            <person name="Kallberg Y."/>
            <person name="Tangrot J."/>
            <person name="Rosling A."/>
        </authorList>
    </citation>
    <scope>NUCLEOTIDE SEQUENCE</scope>
    <source>
        <strain evidence="8">FL130A</strain>
    </source>
</reference>
<evidence type="ECO:0000256" key="4">
    <source>
        <dbReference type="ARBA" id="ARBA00023002"/>
    </source>
</evidence>
<evidence type="ECO:0000313" key="8">
    <source>
        <dbReference type="EMBL" id="CAG8559412.1"/>
    </source>
</evidence>
<comment type="caution">
    <text evidence="8">The sequence shown here is derived from an EMBL/GenBank/DDBJ whole genome shotgun (WGS) entry which is preliminary data.</text>
</comment>
<dbReference type="PROSITE" id="PS00059">
    <property type="entry name" value="ADH_ZINC"/>
    <property type="match status" value="1"/>
</dbReference>
<feature type="domain" description="Alcohol dehydrogenase-like N-terminal" evidence="7">
    <location>
        <begin position="25"/>
        <end position="140"/>
    </location>
</feature>
<organism evidence="8 9">
    <name type="scientific">Ambispora leptoticha</name>
    <dbReference type="NCBI Taxonomy" id="144679"/>
    <lineage>
        <taxon>Eukaryota</taxon>
        <taxon>Fungi</taxon>
        <taxon>Fungi incertae sedis</taxon>
        <taxon>Mucoromycota</taxon>
        <taxon>Glomeromycotina</taxon>
        <taxon>Glomeromycetes</taxon>
        <taxon>Archaeosporales</taxon>
        <taxon>Ambisporaceae</taxon>
        <taxon>Ambispora</taxon>
    </lineage>
</organism>
<dbReference type="AlphaFoldDB" id="A0A9N9BD05"/>
<feature type="domain" description="Alcohol dehydrogenase-like C-terminal" evidence="6">
    <location>
        <begin position="186"/>
        <end position="310"/>
    </location>
</feature>
<dbReference type="PANTHER" id="PTHR42813">
    <property type="entry name" value="ZINC-TYPE ALCOHOL DEHYDROGENASE-LIKE"/>
    <property type="match status" value="1"/>
</dbReference>
<dbReference type="InterPro" id="IPR036291">
    <property type="entry name" value="NAD(P)-bd_dom_sf"/>
</dbReference>
<name>A0A9N9BD05_9GLOM</name>
<protein>
    <submittedName>
        <fullName evidence="8">3063_t:CDS:1</fullName>
    </submittedName>
</protein>
<dbReference type="EMBL" id="CAJVPS010002069">
    <property type="protein sequence ID" value="CAG8559412.1"/>
    <property type="molecule type" value="Genomic_DNA"/>
</dbReference>
<dbReference type="Pfam" id="PF00107">
    <property type="entry name" value="ADH_zinc_N"/>
    <property type="match status" value="1"/>
</dbReference>
<evidence type="ECO:0000256" key="5">
    <source>
        <dbReference type="RuleBase" id="RU361277"/>
    </source>
</evidence>